<keyword evidence="6" id="KW-0732">Signal</keyword>
<keyword evidence="5" id="KW-0408">Iron</keyword>
<sequence length="102" mass="11099">MKYPIIFAALLSFTSLSSWAVDPFTVELYQTSCKICHEEGVGGAPRSFDDSAWAERLSKGKDTLLAHAIGGFKGMPPLGMCSDCTKEDLVDLIDYMSAEDAQ</sequence>
<feature type="signal peptide" evidence="6">
    <location>
        <begin position="1"/>
        <end position="20"/>
    </location>
</feature>
<evidence type="ECO:0000256" key="3">
    <source>
        <dbReference type="ARBA" id="ARBA00022723"/>
    </source>
</evidence>
<reference evidence="8 9" key="1">
    <citation type="journal article" date="2013" name="Nat. Commun.">
        <title>Genome sequence and functional genomic analysis of the oil-degrading bacterium Oleispira antarctica.</title>
        <authorList>
            <person name="Kube M."/>
            <person name="Chernikova T.N."/>
            <person name="Al-Ramahi Y."/>
            <person name="Beloqui A."/>
            <person name="Lopez-Cortez N."/>
            <person name="Guazzaroni M.E."/>
            <person name="Heipieper H.J."/>
            <person name="Klages S."/>
            <person name="Kotsyurbenko O.R."/>
            <person name="Langer I."/>
            <person name="Nechitaylo T.Y."/>
            <person name="Lunsdorf H."/>
            <person name="Fernandez M."/>
            <person name="Juarez S."/>
            <person name="Ciordia S."/>
            <person name="Singer A."/>
            <person name="Kagan O."/>
            <person name="Egorova O."/>
            <person name="Petit P.A."/>
            <person name="Stogios P."/>
            <person name="Kim Y."/>
            <person name="Tchigvintsev A."/>
            <person name="Flick R."/>
            <person name="Denaro R."/>
            <person name="Genovese M."/>
            <person name="Albar J.P."/>
            <person name="Reva O.N."/>
            <person name="Martinez-Gomariz M."/>
            <person name="Tran H."/>
            <person name="Ferrer M."/>
            <person name="Savchenko A."/>
            <person name="Yakunin A.F."/>
            <person name="Yakimov M.M."/>
            <person name="Golyshina O.V."/>
            <person name="Reinhardt R."/>
            <person name="Golyshin P.N."/>
        </authorList>
    </citation>
    <scope>NUCLEOTIDE SEQUENCE [LARGE SCALE GENOMIC DNA]</scope>
</reference>
<dbReference type="GO" id="GO:0009055">
    <property type="term" value="F:electron transfer activity"/>
    <property type="evidence" value="ECO:0007669"/>
    <property type="project" value="InterPro"/>
</dbReference>
<evidence type="ECO:0000259" key="7">
    <source>
        <dbReference type="Pfam" id="PF13442"/>
    </source>
</evidence>
<dbReference type="InterPro" id="IPR009056">
    <property type="entry name" value="Cyt_c-like_dom"/>
</dbReference>
<keyword evidence="1" id="KW-0813">Transport</keyword>
<keyword evidence="3" id="KW-0479">Metal-binding</keyword>
<dbReference type="OrthoDB" id="9814708at2"/>
<dbReference type="HOGENOM" id="CLU_082349_4_1_6"/>
<dbReference type="KEGG" id="oai:OLEAN_C36440"/>
<keyword evidence="4" id="KW-0249">Electron transport</keyword>
<protein>
    <submittedName>
        <fullName evidence="8">Putative cytochrome c5</fullName>
    </submittedName>
</protein>
<dbReference type="AlphaFoldDB" id="R4YSA5"/>
<feature type="chain" id="PRO_5004374337" evidence="6">
    <location>
        <begin position="21"/>
        <end position="102"/>
    </location>
</feature>
<evidence type="ECO:0000313" key="8">
    <source>
        <dbReference type="EMBL" id="CCK77820.1"/>
    </source>
</evidence>
<dbReference type="EMBL" id="FO203512">
    <property type="protein sequence ID" value="CCK77820.1"/>
    <property type="molecule type" value="Genomic_DNA"/>
</dbReference>
<evidence type="ECO:0000256" key="4">
    <source>
        <dbReference type="ARBA" id="ARBA00022982"/>
    </source>
</evidence>
<dbReference type="STRING" id="698738.OLEAN_C36440"/>
<dbReference type="SUPFAM" id="SSF46626">
    <property type="entry name" value="Cytochrome c"/>
    <property type="match status" value="1"/>
</dbReference>
<evidence type="ECO:0000256" key="6">
    <source>
        <dbReference type="SAM" id="SignalP"/>
    </source>
</evidence>
<organism evidence="8 9">
    <name type="scientific">Oleispira antarctica RB-8</name>
    <dbReference type="NCBI Taxonomy" id="698738"/>
    <lineage>
        <taxon>Bacteria</taxon>
        <taxon>Pseudomonadati</taxon>
        <taxon>Pseudomonadota</taxon>
        <taxon>Gammaproteobacteria</taxon>
        <taxon>Oceanospirillales</taxon>
        <taxon>Oceanospirillaceae</taxon>
        <taxon>Oleispira</taxon>
    </lineage>
</organism>
<evidence type="ECO:0000256" key="1">
    <source>
        <dbReference type="ARBA" id="ARBA00022448"/>
    </source>
</evidence>
<dbReference type="Proteomes" id="UP000032749">
    <property type="component" value="Chromosome"/>
</dbReference>
<evidence type="ECO:0000256" key="5">
    <source>
        <dbReference type="ARBA" id="ARBA00023004"/>
    </source>
</evidence>
<gene>
    <name evidence="8" type="ORF">OLEAN_C36440</name>
</gene>
<dbReference type="GO" id="GO:0020037">
    <property type="term" value="F:heme binding"/>
    <property type="evidence" value="ECO:0007669"/>
    <property type="project" value="InterPro"/>
</dbReference>
<dbReference type="GO" id="GO:0005506">
    <property type="term" value="F:iron ion binding"/>
    <property type="evidence" value="ECO:0007669"/>
    <property type="project" value="InterPro"/>
</dbReference>
<dbReference type="PRINTS" id="PR00607">
    <property type="entry name" value="CYTCHROMECIE"/>
</dbReference>
<dbReference type="Pfam" id="PF13442">
    <property type="entry name" value="Cytochrome_CBB3"/>
    <property type="match status" value="1"/>
</dbReference>
<name>R4YSA5_OLEAN</name>
<evidence type="ECO:0000256" key="2">
    <source>
        <dbReference type="ARBA" id="ARBA00022617"/>
    </source>
</evidence>
<dbReference type="InterPro" id="IPR002323">
    <property type="entry name" value="Cyt_CIE"/>
</dbReference>
<dbReference type="PANTHER" id="PTHR40942">
    <property type="match status" value="1"/>
</dbReference>
<dbReference type="InterPro" id="IPR036909">
    <property type="entry name" value="Cyt_c-like_dom_sf"/>
</dbReference>
<evidence type="ECO:0000313" key="9">
    <source>
        <dbReference type="Proteomes" id="UP000032749"/>
    </source>
</evidence>
<dbReference type="PANTHER" id="PTHR40942:SF4">
    <property type="entry name" value="CYTOCHROME C5"/>
    <property type="match status" value="1"/>
</dbReference>
<accession>R4YSA5</accession>
<keyword evidence="2" id="KW-0349">Heme</keyword>
<feature type="domain" description="Cytochrome c" evidence="7">
    <location>
        <begin position="27"/>
        <end position="96"/>
    </location>
</feature>
<proteinExistence type="predicted"/>
<keyword evidence="9" id="KW-1185">Reference proteome</keyword>
<dbReference type="Gene3D" id="1.10.760.10">
    <property type="entry name" value="Cytochrome c-like domain"/>
    <property type="match status" value="1"/>
</dbReference>